<dbReference type="InterPro" id="IPR025058">
    <property type="entry name" value="DUF3995"/>
</dbReference>
<dbReference type="Proteomes" id="UP000666915">
    <property type="component" value="Unassembled WGS sequence"/>
</dbReference>
<evidence type="ECO:0000313" key="3">
    <source>
        <dbReference type="Proteomes" id="UP000666915"/>
    </source>
</evidence>
<proteinExistence type="predicted"/>
<keyword evidence="3" id="KW-1185">Reference proteome</keyword>
<feature type="transmembrane region" description="Helical" evidence="1">
    <location>
        <begin position="16"/>
        <end position="35"/>
    </location>
</feature>
<accession>A0ABS3QTU6</accession>
<reference evidence="2 3" key="1">
    <citation type="submission" date="2021-03" db="EMBL/GenBank/DDBJ databases">
        <authorList>
            <person name="Kanchanasin P."/>
            <person name="Saeng-In P."/>
            <person name="Phongsopitanun W."/>
            <person name="Yuki M."/>
            <person name="Kudo T."/>
            <person name="Ohkuma M."/>
            <person name="Tanasupawat S."/>
        </authorList>
    </citation>
    <scope>NUCLEOTIDE SEQUENCE [LARGE SCALE GENOMIC DNA]</scope>
    <source>
        <strain evidence="2 3">L46</strain>
    </source>
</reference>
<feature type="transmembrane region" description="Helical" evidence="1">
    <location>
        <begin position="88"/>
        <end position="105"/>
    </location>
</feature>
<organism evidence="2 3">
    <name type="scientific">Actinomadura nitritigenes</name>
    <dbReference type="NCBI Taxonomy" id="134602"/>
    <lineage>
        <taxon>Bacteria</taxon>
        <taxon>Bacillati</taxon>
        <taxon>Actinomycetota</taxon>
        <taxon>Actinomycetes</taxon>
        <taxon>Streptosporangiales</taxon>
        <taxon>Thermomonosporaceae</taxon>
        <taxon>Actinomadura</taxon>
    </lineage>
</organism>
<feature type="transmembrane region" description="Helical" evidence="1">
    <location>
        <begin position="55"/>
        <end position="76"/>
    </location>
</feature>
<name>A0ABS3QTU6_9ACTN</name>
<keyword evidence="1" id="KW-1133">Transmembrane helix</keyword>
<evidence type="ECO:0000313" key="2">
    <source>
        <dbReference type="EMBL" id="MBO2437384.1"/>
    </source>
</evidence>
<dbReference type="Pfam" id="PF13160">
    <property type="entry name" value="DUF3995"/>
    <property type="match status" value="1"/>
</dbReference>
<dbReference type="RefSeq" id="WP_208265708.1">
    <property type="nucleotide sequence ID" value="NZ_BAAAGM010000045.1"/>
</dbReference>
<keyword evidence="1" id="KW-0812">Transmembrane</keyword>
<evidence type="ECO:0000256" key="1">
    <source>
        <dbReference type="SAM" id="Phobius"/>
    </source>
</evidence>
<keyword evidence="1" id="KW-0472">Membrane</keyword>
<feature type="transmembrane region" description="Helical" evidence="1">
    <location>
        <begin position="137"/>
        <end position="153"/>
    </location>
</feature>
<gene>
    <name evidence="2" type="ORF">J4557_07620</name>
</gene>
<protein>
    <submittedName>
        <fullName evidence="2">DUF3995 domain-containing protein</fullName>
    </submittedName>
</protein>
<dbReference type="EMBL" id="JAGEOK010000004">
    <property type="protein sequence ID" value="MBO2437384.1"/>
    <property type="molecule type" value="Genomic_DNA"/>
</dbReference>
<sequence>MSDAVAFRKAARRFPVGAYAAAAWAVLFALVHVYWLAGGRAGLPAGQSLFDNVPLLVVDVAAIPLSLAGAVLALALVRPWGARISRRWLSLGVWGTAGLLLVHALPTVPDWVGLAAGTEAAGDLGADERFITLLYEPWFFAGGVLFVLAGLAFRGSPVAQKSAASTLRVPRSKSRR</sequence>
<comment type="caution">
    <text evidence="2">The sequence shown here is derived from an EMBL/GenBank/DDBJ whole genome shotgun (WGS) entry which is preliminary data.</text>
</comment>